<keyword evidence="2" id="KW-0812">Transmembrane</keyword>
<dbReference type="Gene3D" id="2.70.70.10">
    <property type="entry name" value="Glucose Permease (Domain IIA)"/>
    <property type="match status" value="1"/>
</dbReference>
<name>A0A840CW44_9BACE</name>
<accession>A0A840CW44</accession>
<keyword evidence="5" id="KW-1185">Reference proteome</keyword>
<protein>
    <submittedName>
        <fullName evidence="4">Murein DD-endopeptidase MepM/ murein hydrolase activator NlpD</fullName>
    </submittedName>
</protein>
<dbReference type="SUPFAM" id="SSF51261">
    <property type="entry name" value="Duplicated hybrid motif"/>
    <property type="match status" value="1"/>
</dbReference>
<dbReference type="PANTHER" id="PTHR21666:SF289">
    <property type="entry name" value="L-ALA--D-GLU ENDOPEPTIDASE"/>
    <property type="match status" value="1"/>
</dbReference>
<dbReference type="EMBL" id="JACIER010000001">
    <property type="protein sequence ID" value="MBB4042268.1"/>
    <property type="molecule type" value="Genomic_DNA"/>
</dbReference>
<sequence length="286" mass="32612">MPKKKRSKAIWSNIKFKYKLTILNENTLEEIVGLRVSKLNGFSVLLSVLIVLFLIAACIIAFTPLRNYLPGYMNSEVRAQMVQNALRVDSLQQVLERQNLYIMNIQDIFSGRVKIDSVETMDSLTTAREDTLMQRTEREEEFRRQYEENEKYNLTTIVSQPDVNGMIFYRPTRGMVTDVFNIDKKHFGTDIAANPNESVLATMDGTVILSTYTAETGYLIEVQHSQDLISVYKHCGSLLKREGDRVKGGEAIALVGNSGTLSTGPHLHFELWYKGRPVNPEKYIVF</sequence>
<dbReference type="Pfam" id="PF01551">
    <property type="entry name" value="Peptidase_M23"/>
    <property type="match status" value="1"/>
</dbReference>
<dbReference type="InterPro" id="IPR050570">
    <property type="entry name" value="Cell_wall_metabolism_enzyme"/>
</dbReference>
<dbReference type="PANTHER" id="PTHR21666">
    <property type="entry name" value="PEPTIDASE-RELATED"/>
    <property type="match status" value="1"/>
</dbReference>
<evidence type="ECO:0000313" key="4">
    <source>
        <dbReference type="EMBL" id="MBB4042268.1"/>
    </source>
</evidence>
<dbReference type="InterPro" id="IPR011055">
    <property type="entry name" value="Dup_hybrid_motif"/>
</dbReference>
<evidence type="ECO:0000256" key="1">
    <source>
        <dbReference type="ARBA" id="ARBA00022729"/>
    </source>
</evidence>
<evidence type="ECO:0000259" key="3">
    <source>
        <dbReference type="Pfam" id="PF01551"/>
    </source>
</evidence>
<feature type="domain" description="M23ase beta-sheet core" evidence="3">
    <location>
        <begin position="185"/>
        <end position="280"/>
    </location>
</feature>
<keyword evidence="4" id="KW-0378">Hydrolase</keyword>
<gene>
    <name evidence="4" type="ORF">GGR06_000027</name>
</gene>
<keyword evidence="2" id="KW-0472">Membrane</keyword>
<feature type="transmembrane region" description="Helical" evidence="2">
    <location>
        <begin position="44"/>
        <end position="65"/>
    </location>
</feature>
<reference evidence="4" key="1">
    <citation type="submission" date="2020-08" db="EMBL/GenBank/DDBJ databases">
        <title>Genomic Encyclopedia of Type Strains, Phase IV (KMG-IV): sequencing the most valuable type-strain genomes for metagenomic binning, comparative biology and taxonomic classification.</title>
        <authorList>
            <person name="Goeker M."/>
        </authorList>
    </citation>
    <scope>NUCLEOTIDE SEQUENCE [LARGE SCALE GENOMIC DNA]</scope>
    <source>
        <strain evidence="4">DSM 105720</strain>
    </source>
</reference>
<organism evidence="4 5">
    <name type="scientific">Bacteroides reticulotermitis</name>
    <dbReference type="NCBI Taxonomy" id="1133319"/>
    <lineage>
        <taxon>Bacteria</taxon>
        <taxon>Pseudomonadati</taxon>
        <taxon>Bacteroidota</taxon>
        <taxon>Bacteroidia</taxon>
        <taxon>Bacteroidales</taxon>
        <taxon>Bacteroidaceae</taxon>
        <taxon>Bacteroides</taxon>
    </lineage>
</organism>
<dbReference type="GO" id="GO:0004222">
    <property type="term" value="F:metalloendopeptidase activity"/>
    <property type="evidence" value="ECO:0007669"/>
    <property type="project" value="TreeGrafter"/>
</dbReference>
<comment type="caution">
    <text evidence="4">The sequence shown here is derived from an EMBL/GenBank/DDBJ whole genome shotgun (WGS) entry which is preliminary data.</text>
</comment>
<keyword evidence="2" id="KW-1133">Transmembrane helix</keyword>
<proteinExistence type="predicted"/>
<dbReference type="RefSeq" id="WP_183207436.1">
    <property type="nucleotide sequence ID" value="NZ_JACIER010000001.1"/>
</dbReference>
<dbReference type="CDD" id="cd12797">
    <property type="entry name" value="M23_peptidase"/>
    <property type="match status" value="1"/>
</dbReference>
<dbReference type="Proteomes" id="UP000560658">
    <property type="component" value="Unassembled WGS sequence"/>
</dbReference>
<dbReference type="InterPro" id="IPR016047">
    <property type="entry name" value="M23ase_b-sheet_dom"/>
</dbReference>
<evidence type="ECO:0000256" key="2">
    <source>
        <dbReference type="SAM" id="Phobius"/>
    </source>
</evidence>
<keyword evidence="1" id="KW-0732">Signal</keyword>
<dbReference type="AlphaFoldDB" id="A0A840CW44"/>
<evidence type="ECO:0000313" key="5">
    <source>
        <dbReference type="Proteomes" id="UP000560658"/>
    </source>
</evidence>